<dbReference type="RefSeq" id="WP_212214297.1">
    <property type="nucleotide sequence ID" value="NZ_JAGUCO010000002.1"/>
</dbReference>
<evidence type="ECO:0000313" key="3">
    <source>
        <dbReference type="Proteomes" id="UP000708576"/>
    </source>
</evidence>
<dbReference type="InterPro" id="IPR029069">
    <property type="entry name" value="HotDog_dom_sf"/>
</dbReference>
<dbReference type="Proteomes" id="UP000708576">
    <property type="component" value="Unassembled WGS sequence"/>
</dbReference>
<dbReference type="InterPro" id="IPR025540">
    <property type="entry name" value="FlK"/>
</dbReference>
<proteinExistence type="predicted"/>
<dbReference type="PANTHER" id="PTHR36934">
    <property type="entry name" value="BLR0278 PROTEIN"/>
    <property type="match status" value="1"/>
</dbReference>
<protein>
    <recommendedName>
        <fullName evidence="1">Fluoroacetyl-CoA-specific thioesterase-like domain-containing protein</fullName>
    </recommendedName>
</protein>
<dbReference type="SUPFAM" id="SSF54637">
    <property type="entry name" value="Thioesterase/thiol ester dehydrase-isomerase"/>
    <property type="match status" value="1"/>
</dbReference>
<dbReference type="Gene3D" id="3.10.129.10">
    <property type="entry name" value="Hotdog Thioesterase"/>
    <property type="match status" value="1"/>
</dbReference>
<dbReference type="EMBL" id="JAGUCO010000002">
    <property type="protein sequence ID" value="MBS2097638.1"/>
    <property type="molecule type" value="Genomic_DNA"/>
</dbReference>
<keyword evidence="3" id="KW-1185">Reference proteome</keyword>
<accession>A0ABS5JRW3</accession>
<dbReference type="CDD" id="cd03440">
    <property type="entry name" value="hot_dog"/>
    <property type="match status" value="1"/>
</dbReference>
<reference evidence="2 3" key="1">
    <citation type="journal article" date="2015" name="Int. J. Syst. Evol. Microbiol.">
        <title>Carboxylicivirga linearis sp. nov., isolated from a sea cucumber culture pond.</title>
        <authorList>
            <person name="Wang F.Q."/>
            <person name="Zhou Y.X."/>
            <person name="Lin X.Z."/>
            <person name="Chen G.J."/>
            <person name="Du Z.J."/>
        </authorList>
    </citation>
    <scope>NUCLEOTIDE SEQUENCE [LARGE SCALE GENOMIC DNA]</scope>
    <source>
        <strain evidence="2 3">FB218</strain>
    </source>
</reference>
<gene>
    <name evidence="2" type="ORF">KEM10_05055</name>
</gene>
<dbReference type="PANTHER" id="PTHR36934:SF1">
    <property type="entry name" value="THIOESTERASE DOMAIN-CONTAINING PROTEIN"/>
    <property type="match status" value="1"/>
</dbReference>
<evidence type="ECO:0000259" key="1">
    <source>
        <dbReference type="Pfam" id="PF22636"/>
    </source>
</evidence>
<evidence type="ECO:0000313" key="2">
    <source>
        <dbReference type="EMBL" id="MBS2097638.1"/>
    </source>
</evidence>
<feature type="domain" description="Fluoroacetyl-CoA-specific thioesterase-like" evidence="1">
    <location>
        <begin position="29"/>
        <end position="132"/>
    </location>
</feature>
<name>A0ABS5JRW3_9BACT</name>
<dbReference type="Pfam" id="PF22636">
    <property type="entry name" value="FlK"/>
    <property type="match status" value="1"/>
</dbReference>
<comment type="caution">
    <text evidence="2">The sequence shown here is derived from an EMBL/GenBank/DDBJ whole genome shotgun (WGS) entry which is preliminary data.</text>
</comment>
<organism evidence="2 3">
    <name type="scientific">Carboxylicivirga linearis</name>
    <dbReference type="NCBI Taxonomy" id="1628157"/>
    <lineage>
        <taxon>Bacteria</taxon>
        <taxon>Pseudomonadati</taxon>
        <taxon>Bacteroidota</taxon>
        <taxon>Bacteroidia</taxon>
        <taxon>Marinilabiliales</taxon>
        <taxon>Marinilabiliaceae</taxon>
        <taxon>Carboxylicivirga</taxon>
    </lineage>
</organism>
<dbReference type="InterPro" id="IPR054485">
    <property type="entry name" value="FlK-like_dom"/>
</dbReference>
<sequence>MESTPKKITDNLFKEKLSEGTSYEKEVIVNETDLATRLGTAHIELISTSALIAYVEQCCAEMADEYLLDGLVSVSAEVNFKHLFPVKSGETIYCRSVLKFIDTNRLFFDVVVLNDKEISVGIGAHERYIVDRKSFLGENQ</sequence>